<dbReference type="Gramene" id="EOY28734">
    <property type="protein sequence ID" value="EOY28734"/>
    <property type="gene ID" value="TCM_030249"/>
</dbReference>
<dbReference type="EMBL" id="CM001884">
    <property type="protein sequence ID" value="EOY28734.1"/>
    <property type="molecule type" value="Genomic_DNA"/>
</dbReference>
<reference evidence="1 2" key="1">
    <citation type="journal article" date="2013" name="Genome Biol.">
        <title>The genome sequence of the most widely cultivated cacao type and its use to identify candidate genes regulating pod color.</title>
        <authorList>
            <person name="Motamayor J.C."/>
            <person name="Mockaitis K."/>
            <person name="Schmutz J."/>
            <person name="Haiminen N."/>
            <person name="Iii D.L."/>
            <person name="Cornejo O."/>
            <person name="Findley S.D."/>
            <person name="Zheng P."/>
            <person name="Utro F."/>
            <person name="Royaert S."/>
            <person name="Saski C."/>
            <person name="Jenkins J."/>
            <person name="Podicheti R."/>
            <person name="Zhao M."/>
            <person name="Scheffler B.E."/>
            <person name="Stack J.C."/>
            <person name="Feltus F.A."/>
            <person name="Mustiga G.M."/>
            <person name="Amores F."/>
            <person name="Phillips W."/>
            <person name="Marelli J.P."/>
            <person name="May G.D."/>
            <person name="Shapiro H."/>
            <person name="Ma J."/>
            <person name="Bustamante C.D."/>
            <person name="Schnell R.J."/>
            <person name="Main D."/>
            <person name="Gilbert D."/>
            <person name="Parida L."/>
            <person name="Kuhn D.N."/>
        </authorList>
    </citation>
    <scope>NUCLEOTIDE SEQUENCE [LARGE SCALE GENOMIC DNA]</scope>
    <source>
        <strain evidence="2">cv. Matina 1-6</strain>
    </source>
</reference>
<protein>
    <submittedName>
        <fullName evidence="1">Uncharacterized protein</fullName>
    </submittedName>
</protein>
<dbReference type="eggNOG" id="ENOG502SWNM">
    <property type="taxonomic scope" value="Eukaryota"/>
</dbReference>
<dbReference type="AlphaFoldDB" id="A0A061GNR2"/>
<dbReference type="InParanoid" id="A0A061GNR2"/>
<organism evidence="1 2">
    <name type="scientific">Theobroma cacao</name>
    <name type="common">Cacao</name>
    <name type="synonym">Cocoa</name>
    <dbReference type="NCBI Taxonomy" id="3641"/>
    <lineage>
        <taxon>Eukaryota</taxon>
        <taxon>Viridiplantae</taxon>
        <taxon>Streptophyta</taxon>
        <taxon>Embryophyta</taxon>
        <taxon>Tracheophyta</taxon>
        <taxon>Spermatophyta</taxon>
        <taxon>Magnoliopsida</taxon>
        <taxon>eudicotyledons</taxon>
        <taxon>Gunneridae</taxon>
        <taxon>Pentapetalae</taxon>
        <taxon>rosids</taxon>
        <taxon>malvids</taxon>
        <taxon>Malvales</taxon>
        <taxon>Malvaceae</taxon>
        <taxon>Byttnerioideae</taxon>
        <taxon>Theobroma</taxon>
    </lineage>
</organism>
<evidence type="ECO:0000313" key="2">
    <source>
        <dbReference type="Proteomes" id="UP000026915"/>
    </source>
</evidence>
<proteinExistence type="predicted"/>
<evidence type="ECO:0000313" key="1">
    <source>
        <dbReference type="EMBL" id="EOY28734.1"/>
    </source>
</evidence>
<name>A0A061GNR2_THECC</name>
<accession>A0A061GNR2</accession>
<sequence length="189" mass="20806">MSYVWFCIIEAAMAARRNDQKVSNLINRQQISHQLKDGGSSINRNSFQNPGFRTQEMASNSVLPEQRYPVNGNKVSDQLPDAEVADKVSEQQRSDSYIIFKDLLNSCMTPERNGQAKVLGQHGGAGAAGWKCSSHRRLVDLADHQAADQRISDGSTCLSANSKVSQPMLRLSKAKTLEVNDVSLELTLA</sequence>
<keyword evidence="2" id="KW-1185">Reference proteome</keyword>
<gene>
    <name evidence="1" type="ORF">TCM_030249</name>
</gene>
<dbReference type="HOGENOM" id="CLU_1436799_0_0_1"/>
<dbReference type="Proteomes" id="UP000026915">
    <property type="component" value="Chromosome 6"/>
</dbReference>